<evidence type="ECO:0000256" key="1">
    <source>
        <dbReference type="SAM" id="SignalP"/>
    </source>
</evidence>
<dbReference type="Proteomes" id="UP000236735">
    <property type="component" value="Unassembled WGS sequence"/>
</dbReference>
<keyword evidence="1" id="KW-0732">Signal</keyword>
<dbReference type="Pfam" id="PF13568">
    <property type="entry name" value="OMP_b-brl_2"/>
    <property type="match status" value="1"/>
</dbReference>
<evidence type="ECO:0000313" key="4">
    <source>
        <dbReference type="Proteomes" id="UP000236735"/>
    </source>
</evidence>
<dbReference type="InterPro" id="IPR025665">
    <property type="entry name" value="Beta-barrel_OMP_2"/>
</dbReference>
<proteinExistence type="predicted"/>
<reference evidence="3 4" key="1">
    <citation type="submission" date="2016-10" db="EMBL/GenBank/DDBJ databases">
        <authorList>
            <person name="de Groot N.N."/>
        </authorList>
    </citation>
    <scope>NUCLEOTIDE SEQUENCE [LARGE SCALE GENOMIC DNA]</scope>
    <source>
        <strain evidence="3 4">AR32</strain>
    </source>
</reference>
<name>A0A1H5SEU6_XYLRU</name>
<feature type="domain" description="Outer membrane protein beta-barrel" evidence="2">
    <location>
        <begin position="32"/>
        <end position="197"/>
    </location>
</feature>
<organism evidence="3 4">
    <name type="scientific">Xylanibacter ruminicola</name>
    <name type="common">Prevotella ruminicola</name>
    <dbReference type="NCBI Taxonomy" id="839"/>
    <lineage>
        <taxon>Bacteria</taxon>
        <taxon>Pseudomonadati</taxon>
        <taxon>Bacteroidota</taxon>
        <taxon>Bacteroidia</taxon>
        <taxon>Bacteroidales</taxon>
        <taxon>Prevotellaceae</taxon>
        <taxon>Xylanibacter</taxon>
    </lineage>
</organism>
<feature type="signal peptide" evidence="1">
    <location>
        <begin position="1"/>
        <end position="19"/>
    </location>
</feature>
<protein>
    <submittedName>
        <fullName evidence="3">Outer membrane protein beta-barrel domain-containing protein</fullName>
    </submittedName>
</protein>
<dbReference type="EMBL" id="FNUV01000001">
    <property type="protein sequence ID" value="SEF49203.1"/>
    <property type="molecule type" value="Genomic_DNA"/>
</dbReference>
<dbReference type="AlphaFoldDB" id="A0A1H5SEU6"/>
<dbReference type="RefSeq" id="WP_091768124.1">
    <property type="nucleotide sequence ID" value="NZ_FNUV01000001.1"/>
</dbReference>
<gene>
    <name evidence="3" type="ORF">SAMN05216354_0656</name>
</gene>
<evidence type="ECO:0000259" key="2">
    <source>
        <dbReference type="Pfam" id="PF13568"/>
    </source>
</evidence>
<evidence type="ECO:0000313" key="3">
    <source>
        <dbReference type="EMBL" id="SEF49203.1"/>
    </source>
</evidence>
<accession>A0A1H5SEU6</accession>
<sequence>MKRIIIALMSLALTAPAFAQHGRPHYYNRTTNNSRHYDHQMYYGLRLGVAFSTVNSDDQYLNGSSAKSGLDIGAVVGLQLGYRSPIFFETGLSYIEKGGDGRYQGDKFSYSLNYLEVPMVLKYKYDVDRSFSIQPFLGGFMSVGVGGKIKDFGMRQAFSSFDDDAFKRFDGGIRVGCGIQYDFLYAEMGYDFGLANISHDYFDTSHTGTLFTTIGVNF</sequence>
<feature type="chain" id="PRO_5009283918" evidence="1">
    <location>
        <begin position="20"/>
        <end position="218"/>
    </location>
</feature>